<dbReference type="GO" id="GO:0004462">
    <property type="term" value="F:lactoylglutathione lyase activity"/>
    <property type="evidence" value="ECO:0007669"/>
    <property type="project" value="InterPro"/>
</dbReference>
<dbReference type="OrthoDB" id="9800322at2"/>
<dbReference type="InterPro" id="IPR029068">
    <property type="entry name" value="Glyas_Bleomycin-R_OHBP_Dase"/>
</dbReference>
<dbReference type="RefSeq" id="WP_110611445.1">
    <property type="nucleotide sequence ID" value="NZ_PDOD01000005.1"/>
</dbReference>
<dbReference type="GO" id="GO:0004493">
    <property type="term" value="F:methylmalonyl-CoA epimerase activity"/>
    <property type="evidence" value="ECO:0007669"/>
    <property type="project" value="TreeGrafter"/>
</dbReference>
<dbReference type="PANTHER" id="PTHR43048:SF3">
    <property type="entry name" value="METHYLMALONYL-COA EPIMERASE, MITOCHONDRIAL"/>
    <property type="match status" value="1"/>
</dbReference>
<dbReference type="CDD" id="cd06587">
    <property type="entry name" value="VOC"/>
    <property type="match status" value="1"/>
</dbReference>
<evidence type="ECO:0000313" key="3">
    <source>
        <dbReference type="EMBL" id="PYZ91985.1"/>
    </source>
</evidence>
<gene>
    <name evidence="3" type="ORF">CR194_17460</name>
</gene>
<dbReference type="Proteomes" id="UP000248214">
    <property type="component" value="Unassembled WGS sequence"/>
</dbReference>
<dbReference type="InterPro" id="IPR004360">
    <property type="entry name" value="Glyas_Fos-R_dOase_dom"/>
</dbReference>
<dbReference type="AlphaFoldDB" id="A0A323TRK0"/>
<dbReference type="Pfam" id="PF00903">
    <property type="entry name" value="Glyoxalase"/>
    <property type="match status" value="1"/>
</dbReference>
<evidence type="ECO:0000259" key="2">
    <source>
        <dbReference type="PROSITE" id="PS51819"/>
    </source>
</evidence>
<evidence type="ECO:0000256" key="1">
    <source>
        <dbReference type="ARBA" id="ARBA00022723"/>
    </source>
</evidence>
<accession>A0A323TRK0</accession>
<keyword evidence="1" id="KW-0479">Metal-binding</keyword>
<dbReference type="SUPFAM" id="SSF54593">
    <property type="entry name" value="Glyoxalase/Bleomycin resistance protein/Dihydroxybiphenyl dioxygenase"/>
    <property type="match status" value="1"/>
</dbReference>
<evidence type="ECO:0000313" key="4">
    <source>
        <dbReference type="Proteomes" id="UP000248214"/>
    </source>
</evidence>
<organism evidence="3 4">
    <name type="scientific">Salipaludibacillus keqinensis</name>
    <dbReference type="NCBI Taxonomy" id="2045207"/>
    <lineage>
        <taxon>Bacteria</taxon>
        <taxon>Bacillati</taxon>
        <taxon>Bacillota</taxon>
        <taxon>Bacilli</taxon>
        <taxon>Bacillales</taxon>
        <taxon>Bacillaceae</taxon>
    </lineage>
</organism>
<dbReference type="GO" id="GO:0046872">
    <property type="term" value="F:metal ion binding"/>
    <property type="evidence" value="ECO:0007669"/>
    <property type="project" value="UniProtKB-KW"/>
</dbReference>
<proteinExistence type="predicted"/>
<dbReference type="PROSITE" id="PS51819">
    <property type="entry name" value="VOC"/>
    <property type="match status" value="1"/>
</dbReference>
<dbReference type="InterPro" id="IPR037523">
    <property type="entry name" value="VOC_core"/>
</dbReference>
<dbReference type="InterPro" id="IPR051785">
    <property type="entry name" value="MMCE/EMCE_epimerase"/>
</dbReference>
<dbReference type="PANTHER" id="PTHR43048">
    <property type="entry name" value="METHYLMALONYL-COA EPIMERASE"/>
    <property type="match status" value="1"/>
</dbReference>
<protein>
    <submittedName>
        <fullName evidence="3">Glyoxalase</fullName>
    </submittedName>
</protein>
<comment type="caution">
    <text evidence="3">The sequence shown here is derived from an EMBL/GenBank/DDBJ whole genome shotgun (WGS) entry which is preliminary data.</text>
</comment>
<dbReference type="PROSITE" id="PS00934">
    <property type="entry name" value="GLYOXALASE_I_1"/>
    <property type="match status" value="1"/>
</dbReference>
<dbReference type="Gene3D" id="3.10.180.10">
    <property type="entry name" value="2,3-Dihydroxybiphenyl 1,2-Dioxygenase, domain 1"/>
    <property type="match status" value="1"/>
</dbReference>
<keyword evidence="4" id="KW-1185">Reference proteome</keyword>
<dbReference type="InterPro" id="IPR018146">
    <property type="entry name" value="Glyoxalase_1_CS"/>
</dbReference>
<sequence length="135" mass="15361">MIIGLAHVAITVKYMDRSLYFYRDILGLKHAFHVNDQEGNPWIEYVQVGPQQFIELFHGGKNESESVDQQIGFHHLCIRVADIHEIANHLTSHGISLDVAPKKGVGKNYQCWVKDPDGNRIEFLQPEEGSPHMAE</sequence>
<reference evidence="3 4" key="1">
    <citation type="submission" date="2017-10" db="EMBL/GenBank/DDBJ databases">
        <title>Bacillus sp. nov., a halophilic bacterium isolated from a Keqin Lake.</title>
        <authorList>
            <person name="Wang H."/>
        </authorList>
    </citation>
    <scope>NUCLEOTIDE SEQUENCE [LARGE SCALE GENOMIC DNA]</scope>
    <source>
        <strain evidence="3 4">KQ-12</strain>
    </source>
</reference>
<dbReference type="GO" id="GO:0046491">
    <property type="term" value="P:L-methylmalonyl-CoA metabolic process"/>
    <property type="evidence" value="ECO:0007669"/>
    <property type="project" value="TreeGrafter"/>
</dbReference>
<dbReference type="EMBL" id="PDOD01000005">
    <property type="protein sequence ID" value="PYZ91985.1"/>
    <property type="molecule type" value="Genomic_DNA"/>
</dbReference>
<feature type="domain" description="VOC" evidence="2">
    <location>
        <begin position="4"/>
        <end position="126"/>
    </location>
</feature>
<name>A0A323TRK0_9BACI</name>